<dbReference type="AlphaFoldDB" id="A0A183F366"/>
<name>A0A183F366_HELPZ</name>
<reference evidence="2" key="1">
    <citation type="submission" date="2019-09" db="UniProtKB">
        <authorList>
            <consortium name="WormBaseParasite"/>
        </authorList>
    </citation>
    <scope>IDENTIFICATION</scope>
</reference>
<sequence>LYNEYRRRTSLEMFSNKPFPYSDAYDSNRNNWGSVRGTASWGWSGSDVNVRGPGGRAEKEL</sequence>
<evidence type="ECO:0000313" key="1">
    <source>
        <dbReference type="Proteomes" id="UP000050761"/>
    </source>
</evidence>
<accession>A0A183F366</accession>
<dbReference type="WBParaSite" id="HPBE_0000060801-mRNA-1">
    <property type="protein sequence ID" value="HPBE_0000060801-mRNA-1"/>
    <property type="gene ID" value="HPBE_0000060801"/>
</dbReference>
<dbReference type="Proteomes" id="UP000050761">
    <property type="component" value="Unassembled WGS sequence"/>
</dbReference>
<evidence type="ECO:0000313" key="2">
    <source>
        <dbReference type="WBParaSite" id="HPBE_0000060801-mRNA-1"/>
    </source>
</evidence>
<keyword evidence="1" id="KW-1185">Reference proteome</keyword>
<proteinExistence type="predicted"/>
<organism evidence="1 2">
    <name type="scientific">Heligmosomoides polygyrus</name>
    <name type="common">Parasitic roundworm</name>
    <dbReference type="NCBI Taxonomy" id="6339"/>
    <lineage>
        <taxon>Eukaryota</taxon>
        <taxon>Metazoa</taxon>
        <taxon>Ecdysozoa</taxon>
        <taxon>Nematoda</taxon>
        <taxon>Chromadorea</taxon>
        <taxon>Rhabditida</taxon>
        <taxon>Rhabditina</taxon>
        <taxon>Rhabditomorpha</taxon>
        <taxon>Strongyloidea</taxon>
        <taxon>Heligmosomidae</taxon>
        <taxon>Heligmosomoides</taxon>
    </lineage>
</organism>
<protein>
    <submittedName>
        <fullName evidence="2">Movement protein</fullName>
    </submittedName>
</protein>